<name>A0A8S3S8U0_MYTED</name>
<feature type="region of interest" description="Disordered" evidence="2">
    <location>
        <begin position="49"/>
        <end position="77"/>
    </location>
</feature>
<feature type="compositionally biased region" description="Basic and acidic residues" evidence="2">
    <location>
        <begin position="61"/>
        <end position="74"/>
    </location>
</feature>
<dbReference type="AlphaFoldDB" id="A0A8S3S8U0"/>
<evidence type="ECO:0000313" key="4">
    <source>
        <dbReference type="Proteomes" id="UP000683360"/>
    </source>
</evidence>
<reference evidence="3" key="1">
    <citation type="submission" date="2021-03" db="EMBL/GenBank/DDBJ databases">
        <authorList>
            <person name="Bekaert M."/>
        </authorList>
    </citation>
    <scope>NUCLEOTIDE SEQUENCE</scope>
</reference>
<evidence type="ECO:0000256" key="1">
    <source>
        <dbReference type="SAM" id="Coils"/>
    </source>
</evidence>
<feature type="coiled-coil region" evidence="1">
    <location>
        <begin position="121"/>
        <end position="162"/>
    </location>
</feature>
<proteinExistence type="predicted"/>
<sequence length="165" mass="18329">MAEKNSISNDELKSLLLRLDTDISGLYSNVTGSSENILSEVKKGNELKTELSLPDASSSSTHDDSGGGGKDKPMAQKLVSQGVAISYQIKDVFKSVKGSNRSLTYELNSVNERNGQLQTKLDSKRSCIRKLEDEVSVAQEESRKLQNELHHYTENNQTLQQQIRK</sequence>
<dbReference type="EMBL" id="CAJPWZ010001423">
    <property type="protein sequence ID" value="CAG2214800.1"/>
    <property type="molecule type" value="Genomic_DNA"/>
</dbReference>
<organism evidence="3 4">
    <name type="scientific">Mytilus edulis</name>
    <name type="common">Blue mussel</name>
    <dbReference type="NCBI Taxonomy" id="6550"/>
    <lineage>
        <taxon>Eukaryota</taxon>
        <taxon>Metazoa</taxon>
        <taxon>Spiralia</taxon>
        <taxon>Lophotrochozoa</taxon>
        <taxon>Mollusca</taxon>
        <taxon>Bivalvia</taxon>
        <taxon>Autobranchia</taxon>
        <taxon>Pteriomorphia</taxon>
        <taxon>Mytilida</taxon>
        <taxon>Mytiloidea</taxon>
        <taxon>Mytilidae</taxon>
        <taxon>Mytilinae</taxon>
        <taxon>Mytilus</taxon>
    </lineage>
</organism>
<keyword evidence="1" id="KW-0175">Coiled coil</keyword>
<gene>
    <name evidence="3" type="ORF">MEDL_28605</name>
</gene>
<evidence type="ECO:0000256" key="2">
    <source>
        <dbReference type="SAM" id="MobiDB-lite"/>
    </source>
</evidence>
<accession>A0A8S3S8U0</accession>
<keyword evidence="4" id="KW-1185">Reference proteome</keyword>
<comment type="caution">
    <text evidence="3">The sequence shown here is derived from an EMBL/GenBank/DDBJ whole genome shotgun (WGS) entry which is preliminary data.</text>
</comment>
<protein>
    <submittedName>
        <fullName evidence="3">Uncharacterized protein</fullName>
    </submittedName>
</protein>
<dbReference type="Proteomes" id="UP000683360">
    <property type="component" value="Unassembled WGS sequence"/>
</dbReference>
<evidence type="ECO:0000313" key="3">
    <source>
        <dbReference type="EMBL" id="CAG2214800.1"/>
    </source>
</evidence>